<protein>
    <submittedName>
        <fullName evidence="2">Uncharacterized protein</fullName>
    </submittedName>
</protein>
<keyword evidence="3" id="KW-1185">Reference proteome</keyword>
<dbReference type="EMBL" id="BMAO01029708">
    <property type="protein sequence ID" value="GFR33632.1"/>
    <property type="molecule type" value="Genomic_DNA"/>
</dbReference>
<dbReference type="OrthoDB" id="6431950at2759"/>
<keyword evidence="1" id="KW-0732">Signal</keyword>
<feature type="chain" id="PRO_5036463946" evidence="1">
    <location>
        <begin position="19"/>
        <end position="141"/>
    </location>
</feature>
<dbReference type="AlphaFoldDB" id="A0A8X6I1B0"/>
<comment type="caution">
    <text evidence="2">The sequence shown here is derived from an EMBL/GenBank/DDBJ whole genome shotgun (WGS) entry which is preliminary data.</text>
</comment>
<accession>A0A8X6I1B0</accession>
<gene>
    <name evidence="2" type="primary">AVEN_38128_1</name>
    <name evidence="2" type="ORF">TNCT_10001</name>
</gene>
<organism evidence="2 3">
    <name type="scientific">Trichonephila clavata</name>
    <name type="common">Joro spider</name>
    <name type="synonym">Nephila clavata</name>
    <dbReference type="NCBI Taxonomy" id="2740835"/>
    <lineage>
        <taxon>Eukaryota</taxon>
        <taxon>Metazoa</taxon>
        <taxon>Ecdysozoa</taxon>
        <taxon>Arthropoda</taxon>
        <taxon>Chelicerata</taxon>
        <taxon>Arachnida</taxon>
        <taxon>Araneae</taxon>
        <taxon>Araneomorphae</taxon>
        <taxon>Entelegynae</taxon>
        <taxon>Araneoidea</taxon>
        <taxon>Nephilidae</taxon>
        <taxon>Trichonephila</taxon>
    </lineage>
</organism>
<proteinExistence type="predicted"/>
<name>A0A8X6I1B0_TRICU</name>
<dbReference type="Proteomes" id="UP000887116">
    <property type="component" value="Unassembled WGS sequence"/>
</dbReference>
<evidence type="ECO:0000313" key="2">
    <source>
        <dbReference type="EMBL" id="GFR33632.1"/>
    </source>
</evidence>
<evidence type="ECO:0000256" key="1">
    <source>
        <dbReference type="SAM" id="SignalP"/>
    </source>
</evidence>
<evidence type="ECO:0000313" key="3">
    <source>
        <dbReference type="Proteomes" id="UP000887116"/>
    </source>
</evidence>
<reference evidence="2" key="1">
    <citation type="submission" date="2020-07" db="EMBL/GenBank/DDBJ databases">
        <title>Multicomponent nature underlies the extraordinary mechanical properties of spider dragline silk.</title>
        <authorList>
            <person name="Kono N."/>
            <person name="Nakamura H."/>
            <person name="Mori M."/>
            <person name="Yoshida Y."/>
            <person name="Ohtoshi R."/>
            <person name="Malay A.D."/>
            <person name="Moran D.A.P."/>
            <person name="Tomita M."/>
            <person name="Numata K."/>
            <person name="Arakawa K."/>
        </authorList>
    </citation>
    <scope>NUCLEOTIDE SEQUENCE</scope>
</reference>
<sequence>MQFPKFLTLLLLIGTSLAAKMVHSSSIFQRMERSHGCGPNPILNIVKELSIKHQMKAEDALELLDRDDIRDKVIKIMIAFEDCIRTADGMRYRKSQQSELMDSYDSIYKKISEILHQKRELAENKLSFFSQNLFRASPNNF</sequence>
<feature type="signal peptide" evidence="1">
    <location>
        <begin position="1"/>
        <end position="18"/>
    </location>
</feature>